<proteinExistence type="predicted"/>
<organism evidence="2 3">
    <name type="scientific">Sphingobacterium pedocola</name>
    <dbReference type="NCBI Taxonomy" id="2082722"/>
    <lineage>
        <taxon>Bacteria</taxon>
        <taxon>Pseudomonadati</taxon>
        <taxon>Bacteroidota</taxon>
        <taxon>Sphingobacteriia</taxon>
        <taxon>Sphingobacteriales</taxon>
        <taxon>Sphingobacteriaceae</taxon>
        <taxon>Sphingobacterium</taxon>
    </lineage>
</organism>
<evidence type="ECO:0000259" key="1">
    <source>
        <dbReference type="Pfam" id="PF12867"/>
    </source>
</evidence>
<dbReference type="EMBL" id="PSKQ01000017">
    <property type="protein sequence ID" value="MBE8720332.1"/>
    <property type="molecule type" value="Genomic_DNA"/>
</dbReference>
<keyword evidence="3" id="KW-1185">Reference proteome</keyword>
<dbReference type="InterPro" id="IPR034660">
    <property type="entry name" value="DinB/YfiT-like"/>
</dbReference>
<evidence type="ECO:0000313" key="2">
    <source>
        <dbReference type="EMBL" id="MBE8720332.1"/>
    </source>
</evidence>
<feature type="domain" description="DinB-like" evidence="1">
    <location>
        <begin position="31"/>
        <end position="162"/>
    </location>
</feature>
<protein>
    <submittedName>
        <fullName evidence="2">DinB family protein</fullName>
    </submittedName>
</protein>
<comment type="caution">
    <text evidence="2">The sequence shown here is derived from an EMBL/GenBank/DDBJ whole genome shotgun (WGS) entry which is preliminary data.</text>
</comment>
<dbReference type="Pfam" id="PF12867">
    <property type="entry name" value="DinB_2"/>
    <property type="match status" value="1"/>
</dbReference>
<accession>A0ABR9T4R2</accession>
<name>A0ABR9T4R2_9SPHI</name>
<dbReference type="Proteomes" id="UP000618319">
    <property type="component" value="Unassembled WGS sequence"/>
</dbReference>
<reference evidence="2 3" key="1">
    <citation type="submission" date="2018-02" db="EMBL/GenBank/DDBJ databases">
        <title>Sphingobacterium KA21.</title>
        <authorList>
            <person name="Vasarhelyi B.M."/>
            <person name="Deshmukh S."/>
            <person name="Balint B."/>
            <person name="Kukolya J."/>
        </authorList>
    </citation>
    <scope>NUCLEOTIDE SEQUENCE [LARGE SCALE GENOMIC DNA]</scope>
    <source>
        <strain evidence="2 3">Ka21</strain>
    </source>
</reference>
<dbReference type="InterPro" id="IPR024775">
    <property type="entry name" value="DinB-like"/>
</dbReference>
<dbReference type="RefSeq" id="WP_196938019.1">
    <property type="nucleotide sequence ID" value="NZ_MU158689.1"/>
</dbReference>
<gene>
    <name evidence="2" type="ORF">C4F40_06295</name>
</gene>
<sequence>MEGNQKQLPEVWMRGPIEGVPTLLQPVAHALLQVQEDVEKYTKGLQNTSIWQRPANVASIAFHLQHIVGVLDRMFTYASDLSLSNDQLYYLQKEGVYDQTVTLNVLRSNLDHQLQISLEKLKEVDINTLTHIRYLGRKRIPTSLISLLFHAAEHAQRHLRQLLVTAIVLRQEKDNMYYSK</sequence>
<dbReference type="Gene3D" id="1.20.120.450">
    <property type="entry name" value="dinb family like domain"/>
    <property type="match status" value="1"/>
</dbReference>
<evidence type="ECO:0000313" key="3">
    <source>
        <dbReference type="Proteomes" id="UP000618319"/>
    </source>
</evidence>
<dbReference type="SUPFAM" id="SSF109854">
    <property type="entry name" value="DinB/YfiT-like putative metalloenzymes"/>
    <property type="match status" value="1"/>
</dbReference>